<dbReference type="OrthoDB" id="346907at2759"/>
<dbReference type="InterPro" id="IPR000719">
    <property type="entry name" value="Prot_kinase_dom"/>
</dbReference>
<dbReference type="AlphaFoldDB" id="A0A369JJ26"/>
<keyword evidence="4" id="KW-0418">Kinase</keyword>
<protein>
    <submittedName>
        <fullName evidence="4">Serine/threonine-protein kinase HT1</fullName>
    </submittedName>
</protein>
<evidence type="ECO:0000256" key="1">
    <source>
        <dbReference type="ARBA" id="ARBA00022741"/>
    </source>
</evidence>
<keyword evidence="4" id="KW-0808">Transferase</keyword>
<dbReference type="InterPro" id="IPR001245">
    <property type="entry name" value="Ser-Thr/Tyr_kinase_cat_dom"/>
</dbReference>
<dbReference type="GO" id="GO:0005524">
    <property type="term" value="F:ATP binding"/>
    <property type="evidence" value="ECO:0007669"/>
    <property type="project" value="UniProtKB-KW"/>
</dbReference>
<dbReference type="EMBL" id="LUEZ02000053">
    <property type="protein sequence ID" value="RDB21858.1"/>
    <property type="molecule type" value="Genomic_DNA"/>
</dbReference>
<comment type="caution">
    <text evidence="4">The sequence shown here is derived from an EMBL/GenBank/DDBJ whole genome shotgun (WGS) entry which is preliminary data.</text>
</comment>
<dbReference type="PROSITE" id="PS50011">
    <property type="entry name" value="PROTEIN_KINASE_DOM"/>
    <property type="match status" value="1"/>
</dbReference>
<organism evidence="4 5">
    <name type="scientific">Hypsizygus marmoreus</name>
    <name type="common">White beech mushroom</name>
    <name type="synonym">Agaricus marmoreus</name>
    <dbReference type="NCBI Taxonomy" id="39966"/>
    <lineage>
        <taxon>Eukaryota</taxon>
        <taxon>Fungi</taxon>
        <taxon>Dikarya</taxon>
        <taxon>Basidiomycota</taxon>
        <taxon>Agaricomycotina</taxon>
        <taxon>Agaricomycetes</taxon>
        <taxon>Agaricomycetidae</taxon>
        <taxon>Agaricales</taxon>
        <taxon>Tricholomatineae</taxon>
        <taxon>Lyophyllaceae</taxon>
        <taxon>Hypsizygus</taxon>
    </lineage>
</organism>
<reference evidence="4" key="1">
    <citation type="submission" date="2018-04" db="EMBL/GenBank/DDBJ databases">
        <title>Whole genome sequencing of Hypsizygus marmoreus.</title>
        <authorList>
            <person name="Choi I.-G."/>
            <person name="Min B."/>
            <person name="Kim J.-G."/>
            <person name="Kim S."/>
            <person name="Oh Y.-L."/>
            <person name="Kong W.-S."/>
            <person name="Park H."/>
            <person name="Jeong J."/>
            <person name="Song E.-S."/>
        </authorList>
    </citation>
    <scope>NUCLEOTIDE SEQUENCE [LARGE SCALE GENOMIC DNA]</scope>
    <source>
        <strain evidence="4">51987-8</strain>
    </source>
</reference>
<dbReference type="GO" id="GO:0004674">
    <property type="term" value="F:protein serine/threonine kinase activity"/>
    <property type="evidence" value="ECO:0007669"/>
    <property type="project" value="TreeGrafter"/>
</dbReference>
<dbReference type="SUPFAM" id="SSF56112">
    <property type="entry name" value="Protein kinase-like (PK-like)"/>
    <property type="match status" value="1"/>
</dbReference>
<dbReference type="PANTHER" id="PTHR44329:SF298">
    <property type="entry name" value="MIXED LINEAGE KINASE DOMAIN-LIKE PROTEIN"/>
    <property type="match status" value="1"/>
</dbReference>
<dbReference type="InterPro" id="IPR011009">
    <property type="entry name" value="Kinase-like_dom_sf"/>
</dbReference>
<gene>
    <name evidence="4" type="primary">HT1_0</name>
    <name evidence="4" type="ORF">Hypma_011157</name>
</gene>
<dbReference type="PANTHER" id="PTHR44329">
    <property type="entry name" value="SERINE/THREONINE-PROTEIN KINASE TNNI3K-RELATED"/>
    <property type="match status" value="1"/>
</dbReference>
<keyword evidence="2" id="KW-0067">ATP-binding</keyword>
<proteinExistence type="predicted"/>
<dbReference type="Gene3D" id="1.10.510.10">
    <property type="entry name" value="Transferase(Phosphotransferase) domain 1"/>
    <property type="match status" value="1"/>
</dbReference>
<keyword evidence="1" id="KW-0547">Nucleotide-binding</keyword>
<evidence type="ECO:0000313" key="5">
    <source>
        <dbReference type="Proteomes" id="UP000076154"/>
    </source>
</evidence>
<dbReference type="STRING" id="39966.A0A369JJ26"/>
<dbReference type="Proteomes" id="UP000076154">
    <property type="component" value="Unassembled WGS sequence"/>
</dbReference>
<dbReference type="InterPro" id="IPR051681">
    <property type="entry name" value="Ser/Thr_Kinases-Pseudokinases"/>
</dbReference>
<name>A0A369JJ26_HYPMA</name>
<evidence type="ECO:0000256" key="2">
    <source>
        <dbReference type="ARBA" id="ARBA00022840"/>
    </source>
</evidence>
<accession>A0A369JJ26</accession>
<sequence>MPVRFASPNTERPNLSMPNAYTHASSVPSSILNALVQPTGGSEQATFPRNFIPDAPDRVYSVHGGYGDVYKGTYNGTAVAVKVMRGHGTPHDTEKQKQHFRHEIPAWRQLSHPNVLPIFDLGDTFDVAITPAIISPWMKNGNVQDYLRCNPNTDRLKLILGIALGLEYLHSKNVVHGDLHTRNILVNDHGMAVVADFGHSLMRIETYGELDFATDGLCHIRHMAPELVAGETQHPSDKSDVYSFASVSFEILSGLHPFSNFGSSVDIILALYEGILPFDRPKEPLFSHSGLDQAIWELMTLCWNGVPDDRPSMTHSHNVLVKLQAGNSPSGILARL</sequence>
<dbReference type="PRINTS" id="PR00109">
    <property type="entry name" value="TYRKINASE"/>
</dbReference>
<evidence type="ECO:0000259" key="3">
    <source>
        <dbReference type="PROSITE" id="PS50011"/>
    </source>
</evidence>
<feature type="domain" description="Protein kinase" evidence="3">
    <location>
        <begin position="55"/>
        <end position="320"/>
    </location>
</feature>
<dbReference type="InParanoid" id="A0A369JJ26"/>
<evidence type="ECO:0000313" key="4">
    <source>
        <dbReference type="EMBL" id="RDB21858.1"/>
    </source>
</evidence>
<dbReference type="Pfam" id="PF07714">
    <property type="entry name" value="PK_Tyr_Ser-Thr"/>
    <property type="match status" value="1"/>
</dbReference>
<keyword evidence="5" id="KW-1185">Reference proteome</keyword>